<dbReference type="SUPFAM" id="SSF47459">
    <property type="entry name" value="HLH, helix-loop-helix DNA-binding domain"/>
    <property type="match status" value="1"/>
</dbReference>
<dbReference type="SMART" id="SM00353">
    <property type="entry name" value="HLH"/>
    <property type="match status" value="1"/>
</dbReference>
<feature type="region of interest" description="Disordered" evidence="2">
    <location>
        <begin position="417"/>
        <end position="488"/>
    </location>
</feature>
<feature type="region of interest" description="Disordered" evidence="2">
    <location>
        <begin position="1"/>
        <end position="29"/>
    </location>
</feature>
<organism evidence="4 5">
    <name type="scientific">Capsaspora owczarzaki (strain ATCC 30864)</name>
    <dbReference type="NCBI Taxonomy" id="595528"/>
    <lineage>
        <taxon>Eukaryota</taxon>
        <taxon>Filasterea</taxon>
        <taxon>Capsaspora</taxon>
    </lineage>
</organism>
<evidence type="ECO:0000256" key="1">
    <source>
        <dbReference type="SAM" id="Coils"/>
    </source>
</evidence>
<dbReference type="EMBL" id="KE346364">
    <property type="protein sequence ID" value="KJE92968.1"/>
    <property type="molecule type" value="Genomic_DNA"/>
</dbReference>
<keyword evidence="1" id="KW-0175">Coiled coil</keyword>
<feature type="region of interest" description="Disordered" evidence="2">
    <location>
        <begin position="588"/>
        <end position="768"/>
    </location>
</feature>
<dbReference type="InterPro" id="IPR011598">
    <property type="entry name" value="bHLH_dom"/>
</dbReference>
<name>A0A0D2WQ19_CAPO3</name>
<dbReference type="RefSeq" id="XP_004363565.1">
    <property type="nucleotide sequence ID" value="XM_004363508.2"/>
</dbReference>
<dbReference type="InterPro" id="IPR036638">
    <property type="entry name" value="HLH_DNA-bd_sf"/>
</dbReference>
<protein>
    <recommendedName>
        <fullName evidence="3">BHLH domain-containing protein</fullName>
    </recommendedName>
</protein>
<feature type="compositionally biased region" description="Low complexity" evidence="2">
    <location>
        <begin position="653"/>
        <end position="664"/>
    </location>
</feature>
<feature type="compositionally biased region" description="Low complexity" evidence="2">
    <location>
        <begin position="735"/>
        <end position="747"/>
    </location>
</feature>
<dbReference type="Pfam" id="PF00010">
    <property type="entry name" value="HLH"/>
    <property type="match status" value="1"/>
</dbReference>
<dbReference type="InParanoid" id="A0A0D2WQ19"/>
<evidence type="ECO:0000256" key="2">
    <source>
        <dbReference type="SAM" id="MobiDB-lite"/>
    </source>
</evidence>
<gene>
    <name evidence="4" type="ORF">CAOG_003837</name>
</gene>
<dbReference type="AlphaFoldDB" id="A0A0D2WQ19"/>
<dbReference type="GO" id="GO:0046983">
    <property type="term" value="F:protein dimerization activity"/>
    <property type="evidence" value="ECO:0007669"/>
    <property type="project" value="InterPro"/>
</dbReference>
<dbReference type="Proteomes" id="UP000008743">
    <property type="component" value="Unassembled WGS sequence"/>
</dbReference>
<feature type="compositionally biased region" description="Low complexity" evidence="2">
    <location>
        <begin position="714"/>
        <end position="725"/>
    </location>
</feature>
<feature type="compositionally biased region" description="Low complexity" evidence="2">
    <location>
        <begin position="259"/>
        <end position="268"/>
    </location>
</feature>
<feature type="compositionally biased region" description="Polar residues" evidence="2">
    <location>
        <begin position="474"/>
        <end position="488"/>
    </location>
</feature>
<evidence type="ECO:0000259" key="3">
    <source>
        <dbReference type="PROSITE" id="PS50888"/>
    </source>
</evidence>
<evidence type="ECO:0000313" key="5">
    <source>
        <dbReference type="Proteomes" id="UP000008743"/>
    </source>
</evidence>
<feature type="region of interest" description="Disordered" evidence="2">
    <location>
        <begin position="244"/>
        <end position="270"/>
    </location>
</feature>
<dbReference type="Gene3D" id="4.10.280.10">
    <property type="entry name" value="Helix-loop-helix DNA-binding domain"/>
    <property type="match status" value="1"/>
</dbReference>
<feature type="compositionally biased region" description="Basic residues" evidence="2">
    <location>
        <begin position="698"/>
        <end position="713"/>
    </location>
</feature>
<reference evidence="5" key="1">
    <citation type="submission" date="2011-02" db="EMBL/GenBank/DDBJ databases">
        <title>The Genome Sequence of Capsaspora owczarzaki ATCC 30864.</title>
        <authorList>
            <person name="Russ C."/>
            <person name="Cuomo C."/>
            <person name="Burger G."/>
            <person name="Gray M.W."/>
            <person name="Holland P.W.H."/>
            <person name="King N."/>
            <person name="Lang F.B.F."/>
            <person name="Roger A.J."/>
            <person name="Ruiz-Trillo I."/>
            <person name="Young S.K."/>
            <person name="Zeng Q."/>
            <person name="Gargeya S."/>
            <person name="Alvarado L."/>
            <person name="Berlin A."/>
            <person name="Chapman S.B."/>
            <person name="Chen Z."/>
            <person name="Freedman E."/>
            <person name="Gellesch M."/>
            <person name="Goldberg J."/>
            <person name="Griggs A."/>
            <person name="Gujja S."/>
            <person name="Heilman E."/>
            <person name="Heiman D."/>
            <person name="Howarth C."/>
            <person name="Mehta T."/>
            <person name="Neiman D."/>
            <person name="Pearson M."/>
            <person name="Roberts A."/>
            <person name="Saif S."/>
            <person name="Shea T."/>
            <person name="Shenoy N."/>
            <person name="Sisk P."/>
            <person name="Stolte C."/>
            <person name="Sykes S."/>
            <person name="White J."/>
            <person name="Yandava C."/>
            <person name="Haas B."/>
            <person name="Nusbaum C."/>
            <person name="Birren B."/>
        </authorList>
    </citation>
    <scope>NUCLEOTIDE SEQUENCE</scope>
    <source>
        <strain evidence="5">ATCC 30864</strain>
    </source>
</reference>
<feature type="domain" description="BHLH" evidence="3">
    <location>
        <begin position="17"/>
        <end position="69"/>
    </location>
</feature>
<proteinExistence type="predicted"/>
<evidence type="ECO:0000313" key="4">
    <source>
        <dbReference type="EMBL" id="KJE92968.1"/>
    </source>
</evidence>
<dbReference type="PANTHER" id="PTHR45851">
    <property type="entry name" value="MYC PROTO-ONCOGENE"/>
    <property type="match status" value="1"/>
</dbReference>
<feature type="coiled-coil region" evidence="1">
    <location>
        <begin position="66"/>
        <end position="93"/>
    </location>
</feature>
<dbReference type="PROSITE" id="PS50888">
    <property type="entry name" value="BHLH"/>
    <property type="match status" value="1"/>
</dbReference>
<sequence>MSGSTAKTRAPRVAREESRDRHSAKEKQRRIDLRDELNDLCQCVPGTYRDRLYSIIEILTFAADFITELNQESVEVKLKLEQLRAEHRSLRMRRLLARKTLGLSTTNADHDLEPPPPPALPPFPEWHVYYNRPFIEPSASITATSQKQQKAGVLTSAAALQHVGAGFEVTFSSPPALAAQTGTATFVPNPTLVGPSGAAAALPRKKGRRSKAQIAADQAAAAAEVAARSNANAAAIIAGTAPAHSSNNNTNHNHHANAGHHASSSFNNYPGYFQQQHPAPFAASHFANAPGHFVTPYPMDSSAALMNMNMLQLPLGGAYPAAGGGGGAYPAGGAAHYPSAASHGRATGGSGLMHLPAADDHFGLHDDRHVSALGGGYFTVQPTNDDLPPTPTSASLHRRKYSINTLLKQLDDDDEDAHFLSSRGGHGPDGRRLSASFHPGSLGQHPANHHSSLANHHQHHHHHLPDGGPVSAGSDFSTGANGHSVNQHPSPELLEALVLPAHNKHGGRRLSSTFAVADDHRLTHLQALLDKQIAREKAEEQGLSLPDDEEGEGEDGADDAALAGLLMSPFPGGNMRFSISQDPVDQLFFAGNTPKSRRASRNGSFSASHTSKRTASSAFEDDPPHHSFAQPPTSIGKPLRRGSRDEHGTSHGSSSSSSSASAAADPSTLHASKRHRKSVSFSLDNDDFLPGLDTPPGGRRKSSISHAGAHHTNSHQSPYSQSHPPHVAHSLGHGSSSSSSTSTSSTSNHSAAPNHSLAAGQDDHIFTQPFPAKRSRLNSLPSSYMPEDMLSNYLF</sequence>
<accession>A0A0D2WQ19</accession>
<dbReference type="InterPro" id="IPR050433">
    <property type="entry name" value="Myc_transcription_factors"/>
</dbReference>
<feature type="compositionally biased region" description="Polar residues" evidence="2">
    <location>
        <begin position="601"/>
        <end position="617"/>
    </location>
</feature>
<feature type="compositionally biased region" description="Low complexity" evidence="2">
    <location>
        <begin position="445"/>
        <end position="455"/>
    </location>
</feature>
<feature type="compositionally biased region" description="Basic and acidic residues" evidence="2">
    <location>
        <begin position="13"/>
        <end position="29"/>
    </location>
</feature>
<keyword evidence="5" id="KW-1185">Reference proteome</keyword>